<dbReference type="GO" id="GO:0016787">
    <property type="term" value="F:hydrolase activity"/>
    <property type="evidence" value="ECO:0007669"/>
    <property type="project" value="UniProtKB-KW"/>
</dbReference>
<organism evidence="3 4">
    <name type="scientific">Longispora fulva</name>
    <dbReference type="NCBI Taxonomy" id="619741"/>
    <lineage>
        <taxon>Bacteria</taxon>
        <taxon>Bacillati</taxon>
        <taxon>Actinomycetota</taxon>
        <taxon>Actinomycetes</taxon>
        <taxon>Micromonosporales</taxon>
        <taxon>Micromonosporaceae</taxon>
        <taxon>Longispora</taxon>
    </lineage>
</organism>
<dbReference type="InterPro" id="IPR007295">
    <property type="entry name" value="DUF402"/>
</dbReference>
<dbReference type="Gene3D" id="2.40.380.10">
    <property type="entry name" value="FomD-like"/>
    <property type="match status" value="1"/>
</dbReference>
<dbReference type="Pfam" id="PF04167">
    <property type="entry name" value="DUF402"/>
    <property type="match status" value="1"/>
</dbReference>
<dbReference type="AlphaFoldDB" id="A0A8J7KLW9"/>
<sequence length="163" mass="18931">METFVRYTKFDGSLHWNHPATYLGADQHGTWLGVPAGATLLRDTTPKTLSYKFVMLFPRDAWWTACFNAQPTRTELYCDITTVPVITPEEVTMVDLDLDVTRWRDGTVNLLDEDEFIEHQVKYDYPPQVVKSAQDSADWLLRAVRERQSPFDGIHEEWLRLVP</sequence>
<dbReference type="InterPro" id="IPR050212">
    <property type="entry name" value="Ntdp-like"/>
</dbReference>
<dbReference type="Proteomes" id="UP000622552">
    <property type="component" value="Unassembled WGS sequence"/>
</dbReference>
<gene>
    <name evidence="3" type="ORF">IW245_006058</name>
</gene>
<evidence type="ECO:0000259" key="2">
    <source>
        <dbReference type="Pfam" id="PF04167"/>
    </source>
</evidence>
<dbReference type="PANTHER" id="PTHR39159">
    <property type="match status" value="1"/>
</dbReference>
<keyword evidence="4" id="KW-1185">Reference proteome</keyword>
<name>A0A8J7KLW9_9ACTN</name>
<dbReference type="SUPFAM" id="SSF159234">
    <property type="entry name" value="FomD-like"/>
    <property type="match status" value="1"/>
</dbReference>
<evidence type="ECO:0000313" key="4">
    <source>
        <dbReference type="Proteomes" id="UP000622552"/>
    </source>
</evidence>
<dbReference type="EMBL" id="JADOUF010000001">
    <property type="protein sequence ID" value="MBG6139864.1"/>
    <property type="molecule type" value="Genomic_DNA"/>
</dbReference>
<accession>A0A8J7KLW9</accession>
<reference evidence="3" key="1">
    <citation type="submission" date="2020-11" db="EMBL/GenBank/DDBJ databases">
        <title>Sequencing the genomes of 1000 actinobacteria strains.</title>
        <authorList>
            <person name="Klenk H.-P."/>
        </authorList>
    </citation>
    <scope>NUCLEOTIDE SEQUENCE</scope>
    <source>
        <strain evidence="3">DSM 45356</strain>
    </source>
</reference>
<dbReference type="RefSeq" id="WP_197006476.1">
    <property type="nucleotide sequence ID" value="NZ_BONS01000006.1"/>
</dbReference>
<comment type="caution">
    <text evidence="3">The sequence shown here is derived from an EMBL/GenBank/DDBJ whole genome shotgun (WGS) entry which is preliminary data.</text>
</comment>
<dbReference type="PANTHER" id="PTHR39159:SF1">
    <property type="entry name" value="UPF0374 PROTEIN YGAC"/>
    <property type="match status" value="1"/>
</dbReference>
<protein>
    <submittedName>
        <fullName evidence="3">Protein associated with RNAse G/E</fullName>
    </submittedName>
</protein>
<dbReference type="InterPro" id="IPR035930">
    <property type="entry name" value="FomD-like_sf"/>
</dbReference>
<keyword evidence="1" id="KW-0378">Hydrolase</keyword>
<proteinExistence type="predicted"/>
<feature type="domain" description="DUF402" evidence="2">
    <location>
        <begin position="12"/>
        <end position="147"/>
    </location>
</feature>
<evidence type="ECO:0000256" key="1">
    <source>
        <dbReference type="ARBA" id="ARBA00022801"/>
    </source>
</evidence>
<evidence type="ECO:0000313" key="3">
    <source>
        <dbReference type="EMBL" id="MBG6139864.1"/>
    </source>
</evidence>